<evidence type="ECO:0000313" key="11">
    <source>
        <dbReference type="EMBL" id="CAA0082595.1"/>
    </source>
</evidence>
<name>A0A5S9MYK7_9GAMM</name>
<feature type="binding site" evidence="9">
    <location>
        <position position="263"/>
    </location>
    <ligand>
        <name>[4Fe-4S] cluster</name>
        <dbReference type="ChEBI" id="CHEBI:49883"/>
        <label>2</label>
    </ligand>
</feature>
<sequence length="374" mass="42729">MSENPTDPIAIVSLPDDHRQRLMSVLQQWTKDAGFQQVGISDLALGQHPERYQQWLDQHYQGDMQYMQRNTAMRFNPALLQPGTFRVLSFRMDYRPDAESRERMEDLLQQDQKAYISRYALGRDYHKLIRKRLAAIARQLETYAEEHLEQRAFVDSAPVLERALAEKAGLGWIGKNTMLINPKAGSYFFLGEILTNIDLPVNDTTTGYHCGSCSRCLTSCPTDAFDGAHILDARRCISYLTIELHDAIPEALRKPMGNRVYGCDDCQICCPWNKFSDATEEDDFSPRQKLDDSELLTLFNWSEEAFLTNTAGSPIRRIGYSRWLRNLAVGLGNAESCSAIIAALEDRLNEEGNEAVNPMVREHIEWALQQQRQT</sequence>
<feature type="binding site" evidence="9">
    <location>
        <begin position="263"/>
        <end position="264"/>
    </location>
    <ligand>
        <name>cob(II)alamin</name>
        <dbReference type="ChEBI" id="CHEBI:16304"/>
    </ligand>
</feature>
<feature type="binding site" evidence="9">
    <location>
        <position position="74"/>
    </location>
    <ligand>
        <name>cob(II)alamin</name>
        <dbReference type="ChEBI" id="CHEBI:16304"/>
    </ligand>
</feature>
<evidence type="ECO:0000256" key="5">
    <source>
        <dbReference type="ARBA" id="ARBA00022785"/>
    </source>
</evidence>
<feature type="binding site" evidence="9">
    <location>
        <position position="220"/>
    </location>
    <ligand>
        <name>[4Fe-4S] cluster</name>
        <dbReference type="ChEBI" id="CHEBI:49883"/>
        <label>2</label>
    </ligand>
</feature>
<reference evidence="11 12" key="1">
    <citation type="submission" date="2019-11" db="EMBL/GenBank/DDBJ databases">
        <authorList>
            <person name="Holert J."/>
        </authorList>
    </citation>
    <scope>NUCLEOTIDE SEQUENCE [LARGE SCALE GENOMIC DNA]</scope>
    <source>
        <strain evidence="11">BC5_2</strain>
    </source>
</reference>
<dbReference type="InterPro" id="IPR013542">
    <property type="entry name" value="QueG_DUF1730"/>
</dbReference>
<accession>A0A5S9MYK7</accession>
<dbReference type="GO" id="GO:0051539">
    <property type="term" value="F:4 iron, 4 sulfur cluster binding"/>
    <property type="evidence" value="ECO:0007669"/>
    <property type="project" value="UniProtKB-KW"/>
</dbReference>
<keyword evidence="9" id="KW-0170">Cobalt</keyword>
<keyword evidence="3 9" id="KW-0819">tRNA processing</keyword>
<dbReference type="GO" id="GO:0046872">
    <property type="term" value="F:metal ion binding"/>
    <property type="evidence" value="ECO:0007669"/>
    <property type="project" value="UniProtKB-KW"/>
</dbReference>
<feature type="active site" description="Proton donor" evidence="9">
    <location>
        <position position="155"/>
    </location>
</feature>
<evidence type="ECO:0000256" key="6">
    <source>
        <dbReference type="ARBA" id="ARBA00023002"/>
    </source>
</evidence>
<feature type="binding site" evidence="9">
    <location>
        <position position="213"/>
    </location>
    <ligand>
        <name>[4Fe-4S] cluster</name>
        <dbReference type="ChEBI" id="CHEBI:49883"/>
        <label>1</label>
    </ligand>
</feature>
<comment type="catalytic activity">
    <reaction evidence="9">
        <text>epoxyqueuosine(34) in tRNA + AH2 = queuosine(34) in tRNA + A + H2O</text>
        <dbReference type="Rhea" id="RHEA:32159"/>
        <dbReference type="Rhea" id="RHEA-COMP:18571"/>
        <dbReference type="Rhea" id="RHEA-COMP:18582"/>
        <dbReference type="ChEBI" id="CHEBI:13193"/>
        <dbReference type="ChEBI" id="CHEBI:15377"/>
        <dbReference type="ChEBI" id="CHEBI:17499"/>
        <dbReference type="ChEBI" id="CHEBI:194431"/>
        <dbReference type="ChEBI" id="CHEBI:194443"/>
        <dbReference type="EC" id="1.17.99.6"/>
    </reaction>
</comment>
<protein>
    <recommendedName>
        <fullName evidence="9">Epoxyqueuosine reductase</fullName>
        <ecNumber evidence="9">1.17.99.6</ecNumber>
    </recommendedName>
    <alternativeName>
        <fullName evidence="9">Queuosine biosynthesis protein QueG</fullName>
    </alternativeName>
</protein>
<dbReference type="GO" id="GO:0031419">
    <property type="term" value="F:cobalamin binding"/>
    <property type="evidence" value="ECO:0007669"/>
    <property type="project" value="UniProtKB-KW"/>
</dbReference>
<evidence type="ECO:0000256" key="3">
    <source>
        <dbReference type="ARBA" id="ARBA00022694"/>
    </source>
</evidence>
<dbReference type="UniPathway" id="UPA00392"/>
<dbReference type="PANTHER" id="PTHR30002:SF4">
    <property type="entry name" value="EPOXYQUEUOSINE REDUCTASE"/>
    <property type="match status" value="1"/>
</dbReference>
<comment type="cofactor">
    <cofactor evidence="9">
        <name>cob(II)alamin</name>
        <dbReference type="ChEBI" id="CHEBI:16304"/>
    </cofactor>
</comment>
<keyword evidence="2 9" id="KW-0963">Cytoplasm</keyword>
<feature type="binding site" evidence="9">
    <location>
        <position position="236"/>
    </location>
    <ligand>
        <name>[4Fe-4S] cluster</name>
        <dbReference type="ChEBI" id="CHEBI:49883"/>
        <label>2</label>
    </ligand>
</feature>
<comment type="function">
    <text evidence="9">Catalyzes the conversion of epoxyqueuosine (oQ) to queuosine (Q), which is a hypermodified base found in the wobble positions of tRNA(Asp), tRNA(Asn), tRNA(His) and tRNA(Tyr).</text>
</comment>
<evidence type="ECO:0000256" key="9">
    <source>
        <dbReference type="HAMAP-Rule" id="MF_00916"/>
    </source>
</evidence>
<feature type="binding site" evidence="9">
    <location>
        <position position="216"/>
    </location>
    <ligand>
        <name>[4Fe-4S] cluster</name>
        <dbReference type="ChEBI" id="CHEBI:49883"/>
        <label>1</label>
    </ligand>
</feature>
<dbReference type="InterPro" id="IPR017896">
    <property type="entry name" value="4Fe4S_Fe-S-bd"/>
</dbReference>
<dbReference type="GO" id="GO:0052693">
    <property type="term" value="F:epoxyqueuosine reductase activity"/>
    <property type="evidence" value="ECO:0007669"/>
    <property type="project" value="UniProtKB-UniRule"/>
</dbReference>
<dbReference type="Proteomes" id="UP000434580">
    <property type="component" value="Unassembled WGS sequence"/>
</dbReference>
<keyword evidence="5 9" id="KW-0671">Queuosine biosynthesis</keyword>
<feature type="binding site" evidence="9">
    <location>
        <position position="190"/>
    </location>
    <ligand>
        <name>cob(II)alamin</name>
        <dbReference type="ChEBI" id="CHEBI:16304"/>
    </ligand>
</feature>
<keyword evidence="1 9" id="KW-0004">4Fe-4S</keyword>
<comment type="caution">
    <text evidence="9">Lacks conserved residue(s) required for the propagation of feature annotation.</text>
</comment>
<comment type="cofactor">
    <cofactor evidence="9">
        <name>[4Fe-4S] cluster</name>
        <dbReference type="ChEBI" id="CHEBI:49883"/>
    </cofactor>
    <text evidence="9">Binds 2 [4Fe-4S] clusters per monomer.</text>
</comment>
<dbReference type="AlphaFoldDB" id="A0A5S9MYK7"/>
<dbReference type="EMBL" id="CACSII010000001">
    <property type="protein sequence ID" value="CAA0082595.1"/>
    <property type="molecule type" value="Genomic_DNA"/>
</dbReference>
<dbReference type="PANTHER" id="PTHR30002">
    <property type="entry name" value="EPOXYQUEUOSINE REDUCTASE"/>
    <property type="match status" value="1"/>
</dbReference>
<evidence type="ECO:0000256" key="4">
    <source>
        <dbReference type="ARBA" id="ARBA00022723"/>
    </source>
</evidence>
<evidence type="ECO:0000256" key="2">
    <source>
        <dbReference type="ARBA" id="ARBA00022490"/>
    </source>
</evidence>
<evidence type="ECO:0000256" key="1">
    <source>
        <dbReference type="ARBA" id="ARBA00022485"/>
    </source>
</evidence>
<evidence type="ECO:0000256" key="7">
    <source>
        <dbReference type="ARBA" id="ARBA00023004"/>
    </source>
</evidence>
<keyword evidence="9" id="KW-0846">Cobalamin</keyword>
<feature type="binding site" evidence="9">
    <location>
        <position position="266"/>
    </location>
    <ligand>
        <name>[4Fe-4S] cluster</name>
        <dbReference type="ChEBI" id="CHEBI:49883"/>
        <label>2</label>
    </ligand>
</feature>
<feature type="binding site" evidence="9">
    <location>
        <position position="179"/>
    </location>
    <ligand>
        <name>cob(II)alamin</name>
        <dbReference type="ChEBI" id="CHEBI:16304"/>
    </ligand>
</feature>
<organism evidence="11 12">
    <name type="scientific">BD1-7 clade bacterium</name>
    <dbReference type="NCBI Taxonomy" id="2029982"/>
    <lineage>
        <taxon>Bacteria</taxon>
        <taxon>Pseudomonadati</taxon>
        <taxon>Pseudomonadota</taxon>
        <taxon>Gammaproteobacteria</taxon>
        <taxon>Cellvibrionales</taxon>
        <taxon>Spongiibacteraceae</taxon>
        <taxon>BD1-7 clade</taxon>
    </lineage>
</organism>
<dbReference type="InterPro" id="IPR017900">
    <property type="entry name" value="4Fe4S_Fe_S_CS"/>
</dbReference>
<comment type="subcellular location">
    <subcellularLocation>
        <location evidence="9">Cytoplasm</location>
    </subcellularLocation>
</comment>
<dbReference type="GO" id="GO:0008616">
    <property type="term" value="P:tRNA queuosine(34) biosynthetic process"/>
    <property type="evidence" value="ECO:0007669"/>
    <property type="project" value="UniProtKB-UniRule"/>
</dbReference>
<feature type="domain" description="4Fe-4S ferredoxin-type" evidence="10">
    <location>
        <begin position="198"/>
        <end position="230"/>
    </location>
</feature>
<evidence type="ECO:0000256" key="8">
    <source>
        <dbReference type="ARBA" id="ARBA00023014"/>
    </source>
</evidence>
<dbReference type="Pfam" id="PF08331">
    <property type="entry name" value="QueG_DUF1730"/>
    <property type="match status" value="1"/>
</dbReference>
<dbReference type="PROSITE" id="PS00198">
    <property type="entry name" value="4FE4S_FER_1"/>
    <property type="match status" value="1"/>
</dbReference>
<comment type="pathway">
    <text evidence="9">tRNA modification; tRNA-queuosine biosynthesis.</text>
</comment>
<comment type="similarity">
    <text evidence="9">Belongs to the QueG family.</text>
</comment>
<dbReference type="SUPFAM" id="SSF46548">
    <property type="entry name" value="alpha-helical ferredoxin"/>
    <property type="match status" value="1"/>
</dbReference>
<feature type="binding site" evidence="9">
    <location>
        <position position="238"/>
    </location>
    <ligand>
        <name>cob(II)alamin</name>
        <dbReference type="ChEBI" id="CHEBI:16304"/>
    </ligand>
</feature>
<dbReference type="GO" id="GO:0005737">
    <property type="term" value="C:cytoplasm"/>
    <property type="evidence" value="ECO:0007669"/>
    <property type="project" value="UniProtKB-SubCell"/>
</dbReference>
<dbReference type="Pfam" id="PF13484">
    <property type="entry name" value="Fer4_16"/>
    <property type="match status" value="1"/>
</dbReference>
<feature type="binding site" evidence="9">
    <location>
        <position position="155"/>
    </location>
    <ligand>
        <name>cob(II)alamin</name>
        <dbReference type="ChEBI" id="CHEBI:16304"/>
    </ligand>
</feature>
<proteinExistence type="inferred from homology"/>
<keyword evidence="7 9" id="KW-0408">Iron</keyword>
<feature type="binding site" evidence="9">
    <location>
        <position position="176"/>
    </location>
    <ligand>
        <name>cob(II)alamin</name>
        <dbReference type="ChEBI" id="CHEBI:16304"/>
    </ligand>
</feature>
<evidence type="ECO:0000259" key="10">
    <source>
        <dbReference type="PROSITE" id="PS51379"/>
    </source>
</evidence>
<dbReference type="NCBIfam" id="TIGR00276">
    <property type="entry name" value="tRNA epoxyqueuosine(34) reductase QueG"/>
    <property type="match status" value="1"/>
</dbReference>
<dbReference type="HAMAP" id="MF_00916">
    <property type="entry name" value="QueG"/>
    <property type="match status" value="1"/>
</dbReference>
<evidence type="ECO:0000313" key="12">
    <source>
        <dbReference type="Proteomes" id="UP000434580"/>
    </source>
</evidence>
<feature type="binding site" evidence="9">
    <location>
        <position position="210"/>
    </location>
    <ligand>
        <name>[4Fe-4S] cluster</name>
        <dbReference type="ChEBI" id="CHEBI:49883"/>
        <label>1</label>
    </ligand>
</feature>
<keyword evidence="8 9" id="KW-0411">Iron-sulfur</keyword>
<keyword evidence="6 9" id="KW-0560">Oxidoreductase</keyword>
<dbReference type="EC" id="1.17.99.6" evidence="9"/>
<feature type="binding site" evidence="9">
    <location>
        <position position="270"/>
    </location>
    <ligand>
        <name>[4Fe-4S] cluster</name>
        <dbReference type="ChEBI" id="CHEBI:49883"/>
        <label>1</label>
    </ligand>
</feature>
<keyword evidence="4 9" id="KW-0479">Metal-binding</keyword>
<gene>
    <name evidence="9 11" type="primary">queG</name>
    <name evidence="11" type="ORF">DPBNPPHM_00479</name>
</gene>
<comment type="subunit">
    <text evidence="9">Monomer.</text>
</comment>
<dbReference type="PROSITE" id="PS51379">
    <property type="entry name" value="4FE4S_FER_2"/>
    <property type="match status" value="1"/>
</dbReference>
<dbReference type="InterPro" id="IPR004453">
    <property type="entry name" value="QueG"/>
</dbReference>